<reference evidence="2 3" key="1">
    <citation type="submission" date="2016-01" db="EMBL/GenBank/DDBJ databases">
        <title>Highly variable Streptococcus oralis are common among viridans streptococci isolated from primates.</title>
        <authorList>
            <person name="Denapaite D."/>
            <person name="Rieger M."/>
            <person name="Koendgen S."/>
            <person name="Brueckner R."/>
            <person name="Ochigava I."/>
            <person name="Kappeler P."/>
            <person name="Maetz-Rensing K."/>
            <person name="Leendertz F."/>
            <person name="Hakenbeck R."/>
        </authorList>
    </citation>
    <scope>NUCLEOTIDE SEQUENCE [LARGE SCALE GENOMIC DNA]</scope>
    <source>
        <strain evidence="2 3">DD28</strain>
    </source>
</reference>
<dbReference type="InterPro" id="IPR001387">
    <property type="entry name" value="Cro/C1-type_HTH"/>
</dbReference>
<dbReference type="Gene3D" id="1.25.40.10">
    <property type="entry name" value="Tetratricopeptide repeat domain"/>
    <property type="match status" value="1"/>
</dbReference>
<dbReference type="InterPro" id="IPR053163">
    <property type="entry name" value="HTH-type_regulator_Rgg"/>
</dbReference>
<evidence type="ECO:0000259" key="1">
    <source>
        <dbReference type="PROSITE" id="PS50943"/>
    </source>
</evidence>
<dbReference type="InterPro" id="IPR010982">
    <property type="entry name" value="Lambda_DNA-bd_dom_sf"/>
</dbReference>
<dbReference type="Pfam" id="PF01381">
    <property type="entry name" value="HTH_3"/>
    <property type="match status" value="1"/>
</dbReference>
<comment type="caution">
    <text evidence="2">The sequence shown here is derived from an EMBL/GenBank/DDBJ whole genome shotgun (WGS) entry which is preliminary data.</text>
</comment>
<gene>
    <name evidence="2" type="ORF">SMIDD28_02061</name>
</gene>
<dbReference type="Pfam" id="PF21259">
    <property type="entry name" value="Rgg_C"/>
    <property type="match status" value="1"/>
</dbReference>
<sequence>MNFCCESGNIDMKSNLGHSLRKIRKSKNISITQLEDGCLSKSQISRFERGESEISCIRLINLLNKLNVTIDEFISIHNNNTLPRFPTLINNIRKLYSRNDVESLKILLNANSKYTTNSLENTMLKSLLYTLTPDISPSEEELLELTDYLFSVEIWGFYEIVLLGNCVRTLNYNTVFLLTKEMLKNYHFSVNNKTNKILVTQLSINCLISSIDNEFFNNCQFLIQEIKDLLRDELNFYEETVFTYANGYYEHKLGLSTGKKKMEKSLKILELLNKHHLHSSYKKHYLEHIKQ</sequence>
<dbReference type="SMART" id="SM00530">
    <property type="entry name" value="HTH_XRE"/>
    <property type="match status" value="1"/>
</dbReference>
<evidence type="ECO:0000313" key="3">
    <source>
        <dbReference type="Proteomes" id="UP000070136"/>
    </source>
</evidence>
<dbReference type="CDD" id="cd00093">
    <property type="entry name" value="HTH_XRE"/>
    <property type="match status" value="1"/>
</dbReference>
<dbReference type="PANTHER" id="PTHR37038">
    <property type="entry name" value="TRANSCRIPTIONAL REGULATOR-RELATED"/>
    <property type="match status" value="1"/>
</dbReference>
<dbReference type="Proteomes" id="UP000070136">
    <property type="component" value="Unassembled WGS sequence"/>
</dbReference>
<dbReference type="PATRIC" id="fig|28037.234.peg.2151"/>
<dbReference type="PANTHER" id="PTHR37038:SF12">
    <property type="entry name" value="TRANSCRIPTIONAL REGULATOR"/>
    <property type="match status" value="1"/>
</dbReference>
<dbReference type="PROSITE" id="PS50943">
    <property type="entry name" value="HTH_CROC1"/>
    <property type="match status" value="1"/>
</dbReference>
<dbReference type="SUPFAM" id="SSF47413">
    <property type="entry name" value="lambda repressor-like DNA-binding domains"/>
    <property type="match status" value="1"/>
</dbReference>
<feature type="domain" description="HTH cro/C1-type" evidence="1">
    <location>
        <begin position="20"/>
        <end position="73"/>
    </location>
</feature>
<name>A0A139Q265_STRMT</name>
<dbReference type="InterPro" id="IPR011990">
    <property type="entry name" value="TPR-like_helical_dom_sf"/>
</dbReference>
<proteinExistence type="predicted"/>
<evidence type="ECO:0000313" key="2">
    <source>
        <dbReference type="EMBL" id="KXT96614.1"/>
    </source>
</evidence>
<dbReference type="AlphaFoldDB" id="A0A139Q265"/>
<dbReference type="NCBIfam" id="TIGR01716">
    <property type="entry name" value="RGG_Cterm"/>
    <property type="match status" value="1"/>
</dbReference>
<protein>
    <submittedName>
        <fullName evidence="2">Positive transcriptional regulator, MutR family</fullName>
    </submittedName>
</protein>
<organism evidence="2 3">
    <name type="scientific">Streptococcus mitis</name>
    <dbReference type="NCBI Taxonomy" id="28037"/>
    <lineage>
        <taxon>Bacteria</taxon>
        <taxon>Bacillati</taxon>
        <taxon>Bacillota</taxon>
        <taxon>Bacilli</taxon>
        <taxon>Lactobacillales</taxon>
        <taxon>Streptococcaceae</taxon>
        <taxon>Streptococcus</taxon>
        <taxon>Streptococcus mitis group</taxon>
    </lineage>
</organism>
<dbReference type="EMBL" id="LQOA01000054">
    <property type="protein sequence ID" value="KXT96614.1"/>
    <property type="molecule type" value="Genomic_DNA"/>
</dbReference>
<dbReference type="GO" id="GO:0003677">
    <property type="term" value="F:DNA binding"/>
    <property type="evidence" value="ECO:0007669"/>
    <property type="project" value="InterPro"/>
</dbReference>
<accession>A0A139Q265</accession>
<dbReference type="InterPro" id="IPR010057">
    <property type="entry name" value="Transcription_activator_Rgg_C"/>
</dbReference>